<evidence type="ECO:0000256" key="8">
    <source>
        <dbReference type="ARBA" id="ARBA00039202"/>
    </source>
</evidence>
<evidence type="ECO:0000313" key="11">
    <source>
        <dbReference type="Proteomes" id="UP000518266"/>
    </source>
</evidence>
<dbReference type="InterPro" id="IPR000215">
    <property type="entry name" value="Serpin_fam"/>
</dbReference>
<comment type="similarity">
    <text evidence="2">Belongs to the serpin family. Ov-serpin subfamily.</text>
</comment>
<dbReference type="PANTHER" id="PTHR11461">
    <property type="entry name" value="SERINE PROTEASE INHIBITOR, SERPIN"/>
    <property type="match status" value="1"/>
</dbReference>
<dbReference type="Gene3D" id="3.30.497.10">
    <property type="entry name" value="Antithrombin, subunit I, domain 2"/>
    <property type="match status" value="5"/>
</dbReference>
<comment type="caution">
    <text evidence="10">The sequence shown here is derived from an EMBL/GenBank/DDBJ whole genome shotgun (WGS) entry which is preliminary data.</text>
</comment>
<dbReference type="GO" id="GO:0004867">
    <property type="term" value="F:serine-type endopeptidase inhibitor activity"/>
    <property type="evidence" value="ECO:0007669"/>
    <property type="project" value="UniProtKB-KW"/>
</dbReference>
<dbReference type="GO" id="GO:0005615">
    <property type="term" value="C:extracellular space"/>
    <property type="evidence" value="ECO:0007669"/>
    <property type="project" value="InterPro"/>
</dbReference>
<keyword evidence="5" id="KW-0722">Serine protease inhibitor</keyword>
<keyword evidence="6" id="KW-0007">Acetylation</keyword>
<dbReference type="Gene3D" id="2.30.39.10">
    <property type="entry name" value="Alpha-1-antitrypsin, domain 1"/>
    <property type="match status" value="5"/>
</dbReference>
<comment type="subcellular location">
    <subcellularLocation>
        <location evidence="1">Cytoplasm</location>
    </subcellularLocation>
</comment>
<reference evidence="10 11" key="1">
    <citation type="submission" date="2020-03" db="EMBL/GenBank/DDBJ databases">
        <title>Dissostichus mawsoni Genome sequencing and assembly.</title>
        <authorList>
            <person name="Park H."/>
        </authorList>
    </citation>
    <scope>NUCLEOTIDE SEQUENCE [LARGE SCALE GENOMIC DNA]</scope>
    <source>
        <strain evidence="10">DM0001</strain>
        <tissue evidence="10">Muscle</tissue>
    </source>
</reference>
<accession>A0A7J5XHP1</accession>
<dbReference type="InterPro" id="IPR042185">
    <property type="entry name" value="Serpin_sf_2"/>
</dbReference>
<evidence type="ECO:0000256" key="3">
    <source>
        <dbReference type="ARBA" id="ARBA00022490"/>
    </source>
</evidence>
<organism evidence="10 11">
    <name type="scientific">Dissostichus mawsoni</name>
    <name type="common">Antarctic cod</name>
    <dbReference type="NCBI Taxonomy" id="36200"/>
    <lineage>
        <taxon>Eukaryota</taxon>
        <taxon>Metazoa</taxon>
        <taxon>Chordata</taxon>
        <taxon>Craniata</taxon>
        <taxon>Vertebrata</taxon>
        <taxon>Euteleostomi</taxon>
        <taxon>Actinopterygii</taxon>
        <taxon>Neopterygii</taxon>
        <taxon>Teleostei</taxon>
        <taxon>Neoteleostei</taxon>
        <taxon>Acanthomorphata</taxon>
        <taxon>Eupercaria</taxon>
        <taxon>Perciformes</taxon>
        <taxon>Notothenioidei</taxon>
        <taxon>Nototheniidae</taxon>
        <taxon>Dissostichus</taxon>
    </lineage>
</organism>
<dbReference type="GO" id="GO:0005737">
    <property type="term" value="C:cytoplasm"/>
    <property type="evidence" value="ECO:0007669"/>
    <property type="project" value="UniProtKB-SubCell"/>
</dbReference>
<sequence>MERGQLEYSMEGSRVPFTLARVTGLWEGGGVLLRLPQREWRWEPNNPHSLSLFSPAKLFETLPRDEARCGRLSFPLTPDKALPIGTAASSCPATAVVNKVLHTDLALLRCRCVSKCSSPRPEKLMKTLSTMHNKERNHSKPDHSHLQCCKKDGVSTMETSAPSKIPKANTTFALDLLKKLSDADKTANIFYSPFSISSALAMVMLGTRCKTSAQMSEVLCFTETQKPKELGAETTSLQSPMQSQMQTRMQIQEQMQKTSRLPQYLRKVCLKPEKDEEEIHADFSKLLSELIKDDAPYALSLANRLYGEQSYQFVERFLEETKKYYSAELESVDFKASAEAVRVNINSWVEGQTQGKIKDVLAEGVVDNMSRLVLVNAIYFKGKWDKQFKEDSTVDAPFQMNKILEMPYKGKDLSMLIFLPNEIEDETTGLEKLEKELTYETFVEWTRPDLMSETEVEVRLPRFKMEESCDLKDILISMGMVDAFDVRMSDFSGMSPANDLVVSNVVHKAFVEVNEEGTEAAAATAVVLTERALLVPVTFIADHPFLFFIRHNVTKSVLFAGRYCSPEACAEAARVNINKWVEDQTQGSACRGCGGSLTKLVLVNAIYFKGKWETQFKEYSTVDAPFKMNKNDTKSVKMMEQTSTFGLSSNREANCQILEMPYKGKDLSMLIFLPNEIEDETTGLEKLEKELTYEKFVEWTHSDMMSETEVNVRLPRFKMEASYSLRDILISMGMVDAFHDMMSDYSGMSKANDLVLSAVVHKAFVDFHADHPFLFFIRHNPSMSILFAGRYSSPEHFAFLGGRKIKDLLAEGVVGSLTKLVLVNAIYFKGKWETQFKEYSTVDAPFKMNKNDTKSVKMMEQTSTFGLSSNREANCQILEMPYKGKDLSMLIFLPNEIKDETTGLEKLEKELTYEKFVEWTHSDMMSETEVNVRLPRFKMEASYSLRDILISMGMVDAFHDMMSDYSDTMASPTPLSKANTTFALALLKQLGDNDNAANVFYSPFSISSALAMVMLGTRGNTSTQMSEVLCFTEADKSRHCGAEQMQMQMQMGMEQQQKVNAMLPPYLRKMCLKTKGLQDEVHTSFAELLSELNRENAPFALSVANRLYGEQSYQFVEDFLGKTKKHYSAELESTDFVNSSEVARGNINDWVEQMTQGKIKDLLAKGVVDSMTRMVLVNAIYFKGNWDKQFEESKTVDSQFRLNKILAMPYKGKELSMLIFLPKDIEDSTTGLEKLEKQLTYENFTEWTRPEMMDNVEVVVELPRFKMEELYDLKSVLVSMGMADAFDMSMSDFSGMSPGNDLVLSKVVHKAFVEVNEEGTEAAAATAAIMMLRCAPMRPERFVADHPFLFFIRHNPSMSVLFAGRYCSPEFETVTCDENL</sequence>
<dbReference type="PROSITE" id="PS00284">
    <property type="entry name" value="SERPIN"/>
    <property type="match status" value="3"/>
</dbReference>
<dbReference type="Pfam" id="PF00079">
    <property type="entry name" value="Serpin"/>
    <property type="match status" value="4"/>
</dbReference>
<evidence type="ECO:0000256" key="4">
    <source>
        <dbReference type="ARBA" id="ARBA00022690"/>
    </source>
</evidence>
<evidence type="ECO:0000256" key="7">
    <source>
        <dbReference type="ARBA" id="ARBA00038828"/>
    </source>
</evidence>
<keyword evidence="4" id="KW-0646">Protease inhibitor</keyword>
<evidence type="ECO:0000256" key="6">
    <source>
        <dbReference type="ARBA" id="ARBA00022990"/>
    </source>
</evidence>
<evidence type="ECO:0000256" key="5">
    <source>
        <dbReference type="ARBA" id="ARBA00022900"/>
    </source>
</evidence>
<dbReference type="CDD" id="cd19956">
    <property type="entry name" value="serpinB"/>
    <property type="match status" value="2"/>
</dbReference>
<evidence type="ECO:0000259" key="9">
    <source>
        <dbReference type="SMART" id="SM00093"/>
    </source>
</evidence>
<dbReference type="SMART" id="SM00093">
    <property type="entry name" value="SERPIN"/>
    <property type="match status" value="3"/>
</dbReference>
<gene>
    <name evidence="10" type="ORF">F7725_028685</name>
</gene>
<dbReference type="OrthoDB" id="671595at2759"/>
<dbReference type="InterPro" id="IPR023796">
    <property type="entry name" value="Serpin_dom"/>
</dbReference>
<dbReference type="FunFam" id="2.30.39.10:FF:000014">
    <property type="entry name" value="Serpin family B member 9"/>
    <property type="match status" value="2"/>
</dbReference>
<feature type="domain" description="Serpin" evidence="9">
    <location>
        <begin position="174"/>
        <end position="566"/>
    </location>
</feature>
<evidence type="ECO:0000256" key="1">
    <source>
        <dbReference type="ARBA" id="ARBA00004496"/>
    </source>
</evidence>
<dbReference type="InterPro" id="IPR023795">
    <property type="entry name" value="Serpin_CS"/>
</dbReference>
<evidence type="ECO:0000256" key="2">
    <source>
        <dbReference type="ARBA" id="ARBA00006426"/>
    </source>
</evidence>
<name>A0A7J5XHP1_DISMA</name>
<dbReference type="EMBL" id="JAAKFY010000024">
    <property type="protein sequence ID" value="KAF3836127.1"/>
    <property type="molecule type" value="Genomic_DNA"/>
</dbReference>
<dbReference type="SUPFAM" id="SSF56574">
    <property type="entry name" value="Serpins"/>
    <property type="match status" value="4"/>
</dbReference>
<proteinExistence type="inferred from homology"/>
<keyword evidence="3" id="KW-0963">Cytoplasm</keyword>
<evidence type="ECO:0000313" key="10">
    <source>
        <dbReference type="EMBL" id="KAF3836127.1"/>
    </source>
</evidence>
<protein>
    <recommendedName>
        <fullName evidence="8">Serpin B6</fullName>
    </recommendedName>
</protein>
<dbReference type="PANTHER" id="PTHR11461:SF204">
    <property type="entry name" value="SERPIN B6"/>
    <property type="match status" value="1"/>
</dbReference>
<dbReference type="InterPro" id="IPR036186">
    <property type="entry name" value="Serpin_sf"/>
</dbReference>
<keyword evidence="11" id="KW-1185">Reference proteome</keyword>
<dbReference type="InterPro" id="IPR042178">
    <property type="entry name" value="Serpin_sf_1"/>
</dbReference>
<feature type="domain" description="Serpin" evidence="9">
    <location>
        <begin position="984"/>
        <end position="1369"/>
    </location>
</feature>
<feature type="domain" description="Serpin" evidence="9">
    <location>
        <begin position="567"/>
        <end position="794"/>
    </location>
</feature>
<dbReference type="Proteomes" id="UP000518266">
    <property type="component" value="Unassembled WGS sequence"/>
</dbReference>
<comment type="subunit">
    <text evidence="7">Forms a complex with the monomeric form of beta-tryptase.</text>
</comment>